<dbReference type="Gene3D" id="3.80.10.10">
    <property type="entry name" value="Ribonuclease Inhibitor"/>
    <property type="match status" value="2"/>
</dbReference>
<keyword evidence="3" id="KW-1185">Reference proteome</keyword>
<protein>
    <submittedName>
        <fullName evidence="2">Uncharacterized protein</fullName>
    </submittedName>
</protein>
<dbReference type="InterPro" id="IPR032675">
    <property type="entry name" value="LRR_dom_sf"/>
</dbReference>
<evidence type="ECO:0000313" key="3">
    <source>
        <dbReference type="Proteomes" id="UP000266841"/>
    </source>
</evidence>
<feature type="non-terminal residue" evidence="2">
    <location>
        <position position="451"/>
    </location>
</feature>
<dbReference type="OrthoDB" id="2015831at2759"/>
<dbReference type="PANTHER" id="PTHR45661:SF3">
    <property type="entry name" value="IG-LIKE DOMAIN-CONTAINING PROTEIN"/>
    <property type="match status" value="1"/>
</dbReference>
<dbReference type="InterPro" id="IPR053139">
    <property type="entry name" value="Surface_bspA-like"/>
</dbReference>
<accession>K0RJ66</accession>
<gene>
    <name evidence="2" type="ORF">THAOC_34633</name>
</gene>
<dbReference type="InterPro" id="IPR026906">
    <property type="entry name" value="LRR_5"/>
</dbReference>
<organism evidence="2 3">
    <name type="scientific">Thalassiosira oceanica</name>
    <name type="common">Marine diatom</name>
    <dbReference type="NCBI Taxonomy" id="159749"/>
    <lineage>
        <taxon>Eukaryota</taxon>
        <taxon>Sar</taxon>
        <taxon>Stramenopiles</taxon>
        <taxon>Ochrophyta</taxon>
        <taxon>Bacillariophyta</taxon>
        <taxon>Coscinodiscophyceae</taxon>
        <taxon>Thalassiosirophycidae</taxon>
        <taxon>Thalassiosirales</taxon>
        <taxon>Thalassiosiraceae</taxon>
        <taxon>Thalassiosira</taxon>
    </lineage>
</organism>
<dbReference type="Pfam" id="PF13306">
    <property type="entry name" value="LRR_5"/>
    <property type="match status" value="1"/>
</dbReference>
<dbReference type="EMBL" id="AGNL01047601">
    <property type="protein sequence ID" value="EJK46687.1"/>
    <property type="molecule type" value="Genomic_DNA"/>
</dbReference>
<proteinExistence type="predicted"/>
<sequence length="451" mass="48064">MKRIHKNSRVPECDADPEPQPPADAAVVYPQDLVYERVDDELVDVAARPAEHVEGIPRRADAADPDDVGGRPCGPGGADEVPPGAAGGGVRLASQLGPEVGADLPDVVRPKERGEPGDVAGQEAQEAAAAVCGVLIRGTGRLMLAILLLLVVRHGRVDLEGRAVTARHCRARRSAALIVPRLRLSLSPPVPFVHATQTAKLRHSMGQALDAMDDSASGSKRKRDLRQDATAEVFFYEGGELALELGGRGDITSVRVGPRVEEIPCGTFRGCTNLTEVQFDEGALQVIGERAFQGCTTLRCVTIPPSVTKVGKRAFEYCGNLVEVHLNDGLRTIGERSFSHCEQLRSVTMPSTVTDMGADSFWSCHNLVEVQLNEGLQCIGARAFDGCTALRSVAIPSTVTELGVGLFDCCAKLAEVHFSEGMQIVRPGAFHGCTALQSVTIPSSITKLGDW</sequence>
<dbReference type="PANTHER" id="PTHR45661">
    <property type="entry name" value="SURFACE ANTIGEN"/>
    <property type="match status" value="1"/>
</dbReference>
<comment type="caution">
    <text evidence="2">The sequence shown here is derived from an EMBL/GenBank/DDBJ whole genome shotgun (WGS) entry which is preliminary data.</text>
</comment>
<dbReference type="AlphaFoldDB" id="K0RJ66"/>
<dbReference type="Proteomes" id="UP000266841">
    <property type="component" value="Unassembled WGS sequence"/>
</dbReference>
<dbReference type="SUPFAM" id="SSF52058">
    <property type="entry name" value="L domain-like"/>
    <property type="match status" value="1"/>
</dbReference>
<feature type="region of interest" description="Disordered" evidence="1">
    <location>
        <begin position="1"/>
        <end position="25"/>
    </location>
</feature>
<feature type="region of interest" description="Disordered" evidence="1">
    <location>
        <begin position="54"/>
        <end position="82"/>
    </location>
</feature>
<evidence type="ECO:0000256" key="1">
    <source>
        <dbReference type="SAM" id="MobiDB-lite"/>
    </source>
</evidence>
<reference evidence="2 3" key="1">
    <citation type="journal article" date="2012" name="Genome Biol.">
        <title>Genome and low-iron response of an oceanic diatom adapted to chronic iron limitation.</title>
        <authorList>
            <person name="Lommer M."/>
            <person name="Specht M."/>
            <person name="Roy A.S."/>
            <person name="Kraemer L."/>
            <person name="Andreson R."/>
            <person name="Gutowska M.A."/>
            <person name="Wolf J."/>
            <person name="Bergner S.V."/>
            <person name="Schilhabel M.B."/>
            <person name="Klostermeier U.C."/>
            <person name="Beiko R.G."/>
            <person name="Rosenstiel P."/>
            <person name="Hippler M."/>
            <person name="Laroche J."/>
        </authorList>
    </citation>
    <scope>NUCLEOTIDE SEQUENCE [LARGE SCALE GENOMIC DNA]</scope>
    <source>
        <strain evidence="2 3">CCMP1005</strain>
    </source>
</reference>
<name>K0RJ66_THAOC</name>
<evidence type="ECO:0000313" key="2">
    <source>
        <dbReference type="EMBL" id="EJK46687.1"/>
    </source>
</evidence>